<feature type="transmembrane region" description="Helical" evidence="13">
    <location>
        <begin position="187"/>
        <end position="211"/>
    </location>
</feature>
<accession>B3QXC0</accession>
<dbReference type="eggNOG" id="COG1271">
    <property type="taxonomic scope" value="Bacteria"/>
</dbReference>
<evidence type="ECO:0000256" key="13">
    <source>
        <dbReference type="PIRNR" id="PIRNR006446"/>
    </source>
</evidence>
<keyword evidence="6 13" id="KW-0349">Heme</keyword>
<dbReference type="PIRSF" id="PIRSF006446">
    <property type="entry name" value="Cyt_quinol_oxidase_1"/>
    <property type="match status" value="1"/>
</dbReference>
<keyword evidence="11 13" id="KW-0408">Iron</keyword>
<keyword evidence="12 13" id="KW-0472">Membrane</keyword>
<keyword evidence="8 13" id="KW-0479">Metal-binding</keyword>
<evidence type="ECO:0000256" key="12">
    <source>
        <dbReference type="ARBA" id="ARBA00023136"/>
    </source>
</evidence>
<evidence type="ECO:0000256" key="1">
    <source>
        <dbReference type="ARBA" id="ARBA00004429"/>
    </source>
</evidence>
<dbReference type="STRING" id="517418.Ctha_0929"/>
<dbReference type="InterPro" id="IPR002585">
    <property type="entry name" value="Cyt-d_ubiquinol_oxidase_su_1"/>
</dbReference>
<dbReference type="EMBL" id="CP001100">
    <property type="protein sequence ID" value="ACF13394.1"/>
    <property type="molecule type" value="Genomic_DNA"/>
</dbReference>
<keyword evidence="10 13" id="KW-1133">Transmembrane helix</keyword>
<keyword evidence="15" id="KW-1185">Reference proteome</keyword>
<evidence type="ECO:0000256" key="9">
    <source>
        <dbReference type="ARBA" id="ARBA00022982"/>
    </source>
</evidence>
<dbReference type="GO" id="GO:0070069">
    <property type="term" value="C:cytochrome complex"/>
    <property type="evidence" value="ECO:0007669"/>
    <property type="project" value="UniProtKB-UniRule"/>
</dbReference>
<dbReference type="RefSeq" id="WP_012499478.1">
    <property type="nucleotide sequence ID" value="NC_011026.1"/>
</dbReference>
<dbReference type="GO" id="GO:0005886">
    <property type="term" value="C:plasma membrane"/>
    <property type="evidence" value="ECO:0007669"/>
    <property type="project" value="UniProtKB-SubCell"/>
</dbReference>
<dbReference type="Proteomes" id="UP000001208">
    <property type="component" value="Chromosome"/>
</dbReference>
<feature type="transmembrane region" description="Helical" evidence="13">
    <location>
        <begin position="96"/>
        <end position="119"/>
    </location>
</feature>
<evidence type="ECO:0000256" key="4">
    <source>
        <dbReference type="ARBA" id="ARBA00022475"/>
    </source>
</evidence>
<feature type="transmembrane region" description="Helical" evidence="13">
    <location>
        <begin position="55"/>
        <end position="76"/>
    </location>
</feature>
<sequence length="466" mass="52166">MEFDALMLSRIQFAVTAGFHFLYPPLTIGLALIMVSMEAFYVYSGDKFYEKMTKFWVKLFAATFSVGVATGIVLEFEFGTNWATYSRFVGDIFGSPLAAEGIFAFFLESGFLAVLLFGWDRVSPKMHLFASSMVLFGSIMSAFWIIVANSWMQTPAAYHIVGEGSAMRAEIVDFWAMVFNPSTVSRFAHVILGSFLEGGFVVMSITAYYILKNRHLEFAKQSFRVAIVVSAVSAILQLVVGHRSAEVVAEYQPSKLAALEGLFKTEDGAPLYLFGHPSEETEETIGIAIPGMLSFLVHQDFSATVTGLDKFAKEDRPPVWITFQAYHIMVALGMYFIFITLFGLFLLWRGTLFENKFMLQVFIFSVFGPYIANQTGWLSAEIGRQPWIVYNMLRTADAISKSVSGAEVLTSLFLFTLLYFLLLFVWVFIMDRKIKAGPEDVDGDIPILDAGGAEVLPQFRSQEPKK</sequence>
<evidence type="ECO:0000313" key="15">
    <source>
        <dbReference type="Proteomes" id="UP000001208"/>
    </source>
</evidence>
<comment type="subcellular location">
    <subcellularLocation>
        <location evidence="1">Cell inner membrane</location>
        <topology evidence="1">Multi-pass membrane protein</topology>
    </subcellularLocation>
</comment>
<dbReference type="KEGG" id="cts:Ctha_0929"/>
<feature type="transmembrane region" description="Helical" evidence="13">
    <location>
        <begin position="20"/>
        <end position="43"/>
    </location>
</feature>
<keyword evidence="3 13" id="KW-0813">Transport</keyword>
<dbReference type="GO" id="GO:0019646">
    <property type="term" value="P:aerobic electron transport chain"/>
    <property type="evidence" value="ECO:0007669"/>
    <property type="project" value="InterPro"/>
</dbReference>
<evidence type="ECO:0000256" key="5">
    <source>
        <dbReference type="ARBA" id="ARBA00022519"/>
    </source>
</evidence>
<dbReference type="Pfam" id="PF01654">
    <property type="entry name" value="Cyt_bd_oxida_I"/>
    <property type="match status" value="1"/>
</dbReference>
<keyword evidence="4 13" id="KW-1003">Cell membrane</keyword>
<dbReference type="HOGENOM" id="CLU_030555_3_1_10"/>
<feature type="transmembrane region" description="Helical" evidence="13">
    <location>
        <begin position="325"/>
        <end position="348"/>
    </location>
</feature>
<keyword evidence="5" id="KW-0997">Cell inner membrane</keyword>
<dbReference type="PANTHER" id="PTHR30365:SF0">
    <property type="entry name" value="CYTOCHROME BD-I UBIQUINOL OXIDASE SUBUNIT 1"/>
    <property type="match status" value="1"/>
</dbReference>
<feature type="transmembrane region" description="Helical" evidence="13">
    <location>
        <begin position="223"/>
        <end position="240"/>
    </location>
</feature>
<organism evidence="14 15">
    <name type="scientific">Chloroherpeton thalassium (strain ATCC 35110 / GB-78)</name>
    <dbReference type="NCBI Taxonomy" id="517418"/>
    <lineage>
        <taxon>Bacteria</taxon>
        <taxon>Pseudomonadati</taxon>
        <taxon>Chlorobiota</taxon>
        <taxon>Chlorobiia</taxon>
        <taxon>Chlorobiales</taxon>
        <taxon>Chloroherpetonaceae</taxon>
        <taxon>Chloroherpeton</taxon>
    </lineage>
</organism>
<feature type="transmembrane region" description="Helical" evidence="13">
    <location>
        <begin position="408"/>
        <end position="429"/>
    </location>
</feature>
<name>B3QXC0_CHLT3</name>
<evidence type="ECO:0000256" key="10">
    <source>
        <dbReference type="ARBA" id="ARBA00022989"/>
    </source>
</evidence>
<evidence type="ECO:0000256" key="7">
    <source>
        <dbReference type="ARBA" id="ARBA00022692"/>
    </source>
</evidence>
<evidence type="ECO:0000256" key="2">
    <source>
        <dbReference type="ARBA" id="ARBA00009819"/>
    </source>
</evidence>
<feature type="transmembrane region" description="Helical" evidence="13">
    <location>
        <begin position="355"/>
        <end position="372"/>
    </location>
</feature>
<feature type="transmembrane region" description="Helical" evidence="13">
    <location>
        <begin position="126"/>
        <end position="147"/>
    </location>
</feature>
<dbReference type="PANTHER" id="PTHR30365">
    <property type="entry name" value="CYTOCHROME D UBIQUINOL OXIDASE"/>
    <property type="match status" value="1"/>
</dbReference>
<dbReference type="GO" id="GO:0046872">
    <property type="term" value="F:metal ion binding"/>
    <property type="evidence" value="ECO:0007669"/>
    <property type="project" value="UniProtKB-UniRule"/>
</dbReference>
<proteinExistence type="inferred from homology"/>
<keyword evidence="7 13" id="KW-0812">Transmembrane</keyword>
<dbReference type="AlphaFoldDB" id="B3QXC0"/>
<evidence type="ECO:0000256" key="6">
    <source>
        <dbReference type="ARBA" id="ARBA00022617"/>
    </source>
</evidence>
<dbReference type="GO" id="GO:0016682">
    <property type="term" value="F:oxidoreductase activity, acting on diphenols and related substances as donors, oxygen as acceptor"/>
    <property type="evidence" value="ECO:0007669"/>
    <property type="project" value="TreeGrafter"/>
</dbReference>
<evidence type="ECO:0000313" key="14">
    <source>
        <dbReference type="EMBL" id="ACF13394.1"/>
    </source>
</evidence>
<dbReference type="GO" id="GO:0009055">
    <property type="term" value="F:electron transfer activity"/>
    <property type="evidence" value="ECO:0007669"/>
    <property type="project" value="UniProtKB-UniRule"/>
</dbReference>
<evidence type="ECO:0000256" key="8">
    <source>
        <dbReference type="ARBA" id="ARBA00022723"/>
    </source>
</evidence>
<evidence type="ECO:0000256" key="3">
    <source>
        <dbReference type="ARBA" id="ARBA00022448"/>
    </source>
</evidence>
<reference evidence="14 15" key="1">
    <citation type="submission" date="2008-06" db="EMBL/GenBank/DDBJ databases">
        <title>Complete sequence of Chloroherpeton thalassium ATCC 35110.</title>
        <authorList>
            <consortium name="US DOE Joint Genome Institute"/>
            <person name="Lucas S."/>
            <person name="Copeland A."/>
            <person name="Lapidus A."/>
            <person name="Glavina del Rio T."/>
            <person name="Dalin E."/>
            <person name="Tice H."/>
            <person name="Bruce D."/>
            <person name="Goodwin L."/>
            <person name="Pitluck S."/>
            <person name="Schmutz J."/>
            <person name="Larimer F."/>
            <person name="Land M."/>
            <person name="Hauser L."/>
            <person name="Kyrpides N."/>
            <person name="Mikhailova N."/>
            <person name="Liu Z."/>
            <person name="Li T."/>
            <person name="Zhao F."/>
            <person name="Overmann J."/>
            <person name="Bryant D.A."/>
            <person name="Richardson P."/>
        </authorList>
    </citation>
    <scope>NUCLEOTIDE SEQUENCE [LARGE SCALE GENOMIC DNA]</scope>
    <source>
        <strain evidence="15">ATCC 35110 / GB-78</strain>
    </source>
</reference>
<gene>
    <name evidence="14" type="ordered locus">Ctha_0929</name>
</gene>
<keyword evidence="9 13" id="KW-0249">Electron transport</keyword>
<protein>
    <submittedName>
        <fullName evidence="14">Cytochrome bd ubiquinol oxidase subunit I</fullName>
    </submittedName>
</protein>
<dbReference type="GO" id="GO:0020037">
    <property type="term" value="F:heme binding"/>
    <property type="evidence" value="ECO:0007669"/>
    <property type="project" value="TreeGrafter"/>
</dbReference>
<evidence type="ECO:0000256" key="11">
    <source>
        <dbReference type="ARBA" id="ARBA00023004"/>
    </source>
</evidence>
<comment type="similarity">
    <text evidence="2 13">Belongs to the cytochrome ubiquinol oxidase subunit 1 family.</text>
</comment>